<dbReference type="SUPFAM" id="SSF51294">
    <property type="entry name" value="Hedgehog/intein (Hint) domain"/>
    <property type="match status" value="1"/>
</dbReference>
<dbReference type="AlphaFoldDB" id="A0A4U7N4K8"/>
<evidence type="ECO:0000259" key="1">
    <source>
        <dbReference type="Pfam" id="PF13403"/>
    </source>
</evidence>
<name>A0A4U7N4K8_9RHOB</name>
<accession>A0A4U7N4K8</accession>
<dbReference type="Pfam" id="PF13403">
    <property type="entry name" value="Hint_2"/>
    <property type="match status" value="1"/>
</dbReference>
<dbReference type="InterPro" id="IPR036844">
    <property type="entry name" value="Hint_dom_sf"/>
</dbReference>
<evidence type="ECO:0000313" key="2">
    <source>
        <dbReference type="EMBL" id="TKZ20709.1"/>
    </source>
</evidence>
<dbReference type="Proteomes" id="UP000306575">
    <property type="component" value="Unassembled WGS sequence"/>
</dbReference>
<protein>
    <recommendedName>
        <fullName evidence="1">Hedgehog/Intein (Hint) domain-containing protein</fullName>
    </recommendedName>
</protein>
<feature type="domain" description="Hedgehog/Intein (Hint)" evidence="1">
    <location>
        <begin position="49"/>
        <end position="191"/>
    </location>
</feature>
<dbReference type="RefSeq" id="WP_138016115.1">
    <property type="nucleotide sequence ID" value="NZ_SULI01000009.1"/>
</dbReference>
<dbReference type="EMBL" id="SULI01000009">
    <property type="protein sequence ID" value="TKZ20709.1"/>
    <property type="molecule type" value="Genomic_DNA"/>
</dbReference>
<gene>
    <name evidence="2" type="ORF">FAP39_09240</name>
</gene>
<proteinExistence type="predicted"/>
<sequence>MHVVTHKRLSQKTDTASSIAQVYETFSDVTRASALAPSGQDPSEQAYSCFAPDTRIKTVQGERCICDLSQGDMVLTRDNGFQSIRWIGAQTLCDDAQDTAEDVIDIAQGAFGAGMPDAKLSVSSCFRLLVRTDALLDISGVCEALITAKDLVGLPHVTRNTRKTPRQFVLIILDRHELIQANGLWCETFQAHKQTFDLPVGAQDQRDTPETQSQDVLNRLRGQTYGPARCMVQAEHAIAMMSQTWRDRQSAQSSGVSKSNIA</sequence>
<comment type="caution">
    <text evidence="2">The sequence shown here is derived from an EMBL/GenBank/DDBJ whole genome shotgun (WGS) entry which is preliminary data.</text>
</comment>
<organism evidence="2 3">
    <name type="scientific">Shimia litoralis</name>
    <dbReference type="NCBI Taxonomy" id="420403"/>
    <lineage>
        <taxon>Bacteria</taxon>
        <taxon>Pseudomonadati</taxon>
        <taxon>Pseudomonadota</taxon>
        <taxon>Alphaproteobacteria</taxon>
        <taxon>Rhodobacterales</taxon>
        <taxon>Roseobacteraceae</taxon>
    </lineage>
</organism>
<keyword evidence="3" id="KW-1185">Reference proteome</keyword>
<reference evidence="2 3" key="1">
    <citation type="submission" date="2019-04" db="EMBL/GenBank/DDBJ databases">
        <title>Genome sequence of Pelagicola litoralis CL-ES2.</title>
        <authorList>
            <person name="Cao J."/>
        </authorList>
    </citation>
    <scope>NUCLEOTIDE SEQUENCE [LARGE SCALE GENOMIC DNA]</scope>
    <source>
        <strain evidence="2 3">CL-ES2</strain>
    </source>
</reference>
<evidence type="ECO:0000313" key="3">
    <source>
        <dbReference type="Proteomes" id="UP000306575"/>
    </source>
</evidence>
<dbReference type="OrthoDB" id="6305173at2"/>
<dbReference type="InterPro" id="IPR028992">
    <property type="entry name" value="Hedgehog/Intein_dom"/>
</dbReference>